<reference evidence="3" key="1">
    <citation type="submission" date="2017-02" db="UniProtKB">
        <authorList>
            <consortium name="WormBaseParasite"/>
        </authorList>
    </citation>
    <scope>IDENTIFICATION</scope>
</reference>
<protein>
    <submittedName>
        <fullName evidence="1 3">Uncharacterized protein</fullName>
    </submittedName>
</protein>
<evidence type="ECO:0000313" key="1">
    <source>
        <dbReference type="EMBL" id="VDK57976.1"/>
    </source>
</evidence>
<proteinExistence type="predicted"/>
<gene>
    <name evidence="1" type="ORF">ASIM_LOCUS16502</name>
</gene>
<dbReference type="AlphaFoldDB" id="A0A0M3K804"/>
<name>A0A0M3K804_ANISI</name>
<dbReference type="WBParaSite" id="ASIM_0001709501-mRNA-1">
    <property type="protein sequence ID" value="ASIM_0001709501-mRNA-1"/>
    <property type="gene ID" value="ASIM_0001709501"/>
</dbReference>
<evidence type="ECO:0000313" key="2">
    <source>
        <dbReference type="Proteomes" id="UP000267096"/>
    </source>
</evidence>
<sequence length="50" mass="5824">MEKSEPSQDECVENEAVANPEQLQIGSVWLHDRKRCFEPHAPQVSVHWDH</sequence>
<keyword evidence="2" id="KW-1185">Reference proteome</keyword>
<reference evidence="1 2" key="2">
    <citation type="submission" date="2018-11" db="EMBL/GenBank/DDBJ databases">
        <authorList>
            <consortium name="Pathogen Informatics"/>
        </authorList>
    </citation>
    <scope>NUCLEOTIDE SEQUENCE [LARGE SCALE GENOMIC DNA]</scope>
</reference>
<dbReference type="Proteomes" id="UP000267096">
    <property type="component" value="Unassembled WGS sequence"/>
</dbReference>
<organism evidence="3">
    <name type="scientific">Anisakis simplex</name>
    <name type="common">Herring worm</name>
    <dbReference type="NCBI Taxonomy" id="6269"/>
    <lineage>
        <taxon>Eukaryota</taxon>
        <taxon>Metazoa</taxon>
        <taxon>Ecdysozoa</taxon>
        <taxon>Nematoda</taxon>
        <taxon>Chromadorea</taxon>
        <taxon>Rhabditida</taxon>
        <taxon>Spirurina</taxon>
        <taxon>Ascaridomorpha</taxon>
        <taxon>Ascaridoidea</taxon>
        <taxon>Anisakidae</taxon>
        <taxon>Anisakis</taxon>
        <taxon>Anisakis simplex complex</taxon>
    </lineage>
</organism>
<dbReference type="EMBL" id="UYRR01033153">
    <property type="protein sequence ID" value="VDK57976.1"/>
    <property type="molecule type" value="Genomic_DNA"/>
</dbReference>
<accession>A0A0M3K804</accession>
<evidence type="ECO:0000313" key="3">
    <source>
        <dbReference type="WBParaSite" id="ASIM_0001709501-mRNA-1"/>
    </source>
</evidence>